<dbReference type="Gene3D" id="1.25.70.10">
    <property type="entry name" value="Transcription termination factor 3, mitochondrial"/>
    <property type="match status" value="1"/>
</dbReference>
<evidence type="ECO:0000313" key="1">
    <source>
        <dbReference type="EMBL" id="KAL3072331.1"/>
    </source>
</evidence>
<evidence type="ECO:0000313" key="2">
    <source>
        <dbReference type="Proteomes" id="UP001620626"/>
    </source>
</evidence>
<organism evidence="1 2">
    <name type="scientific">Heterodera trifolii</name>
    <dbReference type="NCBI Taxonomy" id="157864"/>
    <lineage>
        <taxon>Eukaryota</taxon>
        <taxon>Metazoa</taxon>
        <taxon>Ecdysozoa</taxon>
        <taxon>Nematoda</taxon>
        <taxon>Chromadorea</taxon>
        <taxon>Rhabditida</taxon>
        <taxon>Tylenchina</taxon>
        <taxon>Tylenchomorpha</taxon>
        <taxon>Tylenchoidea</taxon>
        <taxon>Heteroderidae</taxon>
        <taxon>Heteroderinae</taxon>
        <taxon>Heterodera</taxon>
    </lineage>
</organism>
<gene>
    <name evidence="1" type="ORF">niasHT_034531</name>
</gene>
<dbReference type="EMBL" id="JBICBT010001330">
    <property type="protein sequence ID" value="KAL3072331.1"/>
    <property type="molecule type" value="Genomic_DNA"/>
</dbReference>
<comment type="caution">
    <text evidence="1">The sequence shown here is derived from an EMBL/GenBank/DDBJ whole genome shotgun (WGS) entry which is preliminary data.</text>
</comment>
<name>A0ABD2HZU4_9BILA</name>
<accession>A0ABD2HZU4</accession>
<proteinExistence type="predicted"/>
<sequence length="91" mass="10845">MIHFIKNCQVCQAPKIDHALLRLDPERDVKAKIFWLVKRCGANEADIGPYLTKPAQLDYLQFHRFNRRQIAKLVVEYRYWLNISQECIDAR</sequence>
<keyword evidence="2" id="KW-1185">Reference proteome</keyword>
<dbReference type="Proteomes" id="UP001620626">
    <property type="component" value="Unassembled WGS sequence"/>
</dbReference>
<dbReference type="AlphaFoldDB" id="A0ABD2HZU4"/>
<protein>
    <submittedName>
        <fullName evidence="1">Uncharacterized protein</fullName>
    </submittedName>
</protein>
<reference evidence="1 2" key="1">
    <citation type="submission" date="2024-10" db="EMBL/GenBank/DDBJ databases">
        <authorList>
            <person name="Kim D."/>
        </authorList>
    </citation>
    <scope>NUCLEOTIDE SEQUENCE [LARGE SCALE GENOMIC DNA]</scope>
    <source>
        <strain evidence="1">BH-2024</strain>
    </source>
</reference>
<dbReference type="InterPro" id="IPR038538">
    <property type="entry name" value="MTERF_sf"/>
</dbReference>